<keyword evidence="1" id="KW-0732">Signal</keyword>
<organism evidence="2 3">
    <name type="scientific">Lentzea flava</name>
    <dbReference type="NCBI Taxonomy" id="103732"/>
    <lineage>
        <taxon>Bacteria</taxon>
        <taxon>Bacillati</taxon>
        <taxon>Actinomycetota</taxon>
        <taxon>Actinomycetes</taxon>
        <taxon>Pseudonocardiales</taxon>
        <taxon>Pseudonocardiaceae</taxon>
        <taxon>Lentzea</taxon>
    </lineage>
</organism>
<dbReference type="EMBL" id="BMRE01000004">
    <property type="protein sequence ID" value="GGU26351.1"/>
    <property type="molecule type" value="Genomic_DNA"/>
</dbReference>
<sequence length="115" mass="10968">MRALSTLAMLGASVASALLAAPAAHGSPIDRVSDTGTAGTGAASLTGPIIVPIEANRLGEGAAQGAAQNAAQHVNANVCDVAADVGVLGSPTAPIGGKTTECDAARLGASVLGLR</sequence>
<proteinExistence type="predicted"/>
<dbReference type="Proteomes" id="UP000649573">
    <property type="component" value="Unassembled WGS sequence"/>
</dbReference>
<evidence type="ECO:0008006" key="4">
    <source>
        <dbReference type="Google" id="ProtNLM"/>
    </source>
</evidence>
<reference evidence="3" key="1">
    <citation type="journal article" date="2019" name="Int. J. Syst. Evol. Microbiol.">
        <title>The Global Catalogue of Microorganisms (GCM) 10K type strain sequencing project: providing services to taxonomists for standard genome sequencing and annotation.</title>
        <authorList>
            <consortium name="The Broad Institute Genomics Platform"/>
            <consortium name="The Broad Institute Genome Sequencing Center for Infectious Disease"/>
            <person name="Wu L."/>
            <person name="Ma J."/>
        </authorList>
    </citation>
    <scope>NUCLEOTIDE SEQUENCE [LARGE SCALE GENOMIC DNA]</scope>
    <source>
        <strain evidence="3">JCM 3296</strain>
    </source>
</reference>
<evidence type="ECO:0000313" key="2">
    <source>
        <dbReference type="EMBL" id="GGU26351.1"/>
    </source>
</evidence>
<comment type="caution">
    <text evidence="2">The sequence shown here is derived from an EMBL/GenBank/DDBJ whole genome shotgun (WGS) entry which is preliminary data.</text>
</comment>
<feature type="signal peptide" evidence="1">
    <location>
        <begin position="1"/>
        <end position="20"/>
    </location>
</feature>
<gene>
    <name evidence="2" type="ORF">GCM10010178_18370</name>
</gene>
<name>A0ABQ2UEH0_9PSEU</name>
<accession>A0ABQ2UEH0</accession>
<evidence type="ECO:0000256" key="1">
    <source>
        <dbReference type="SAM" id="SignalP"/>
    </source>
</evidence>
<feature type="chain" id="PRO_5045437429" description="Small secreted domain" evidence="1">
    <location>
        <begin position="21"/>
        <end position="115"/>
    </location>
</feature>
<evidence type="ECO:0000313" key="3">
    <source>
        <dbReference type="Proteomes" id="UP000649573"/>
    </source>
</evidence>
<keyword evidence="3" id="KW-1185">Reference proteome</keyword>
<protein>
    <recommendedName>
        <fullName evidence="4">Small secreted domain</fullName>
    </recommendedName>
</protein>